<dbReference type="Proteomes" id="UP000191933">
    <property type="component" value="Unassembled WGS sequence"/>
</dbReference>
<evidence type="ECO:0000259" key="1">
    <source>
        <dbReference type="PROSITE" id="PS50943"/>
    </source>
</evidence>
<dbReference type="PROSITE" id="PS50943">
    <property type="entry name" value="HTH_CROC1"/>
    <property type="match status" value="1"/>
</dbReference>
<dbReference type="SMART" id="SM00530">
    <property type="entry name" value="HTH_XRE"/>
    <property type="match status" value="1"/>
</dbReference>
<protein>
    <submittedName>
        <fullName evidence="2">Prophage repressor</fullName>
    </submittedName>
</protein>
<dbReference type="InterPro" id="IPR015927">
    <property type="entry name" value="Peptidase_S24_S26A/B/C"/>
</dbReference>
<dbReference type="InterPro" id="IPR010982">
    <property type="entry name" value="Lambda_DNA-bd_dom_sf"/>
</dbReference>
<dbReference type="CDD" id="cd06529">
    <property type="entry name" value="S24_LexA-like"/>
    <property type="match status" value="1"/>
</dbReference>
<dbReference type="AlphaFoldDB" id="A0A9W5F3A0"/>
<keyword evidence="3" id="KW-1185">Reference proteome</keyword>
<dbReference type="Pfam" id="PF00717">
    <property type="entry name" value="Peptidase_S24"/>
    <property type="match status" value="1"/>
</dbReference>
<dbReference type="EMBL" id="FBVY01000048">
    <property type="protein sequence ID" value="CUX03722.1"/>
    <property type="molecule type" value="Genomic_DNA"/>
</dbReference>
<gene>
    <name evidence="2" type="ORF">AGR2A_pb20047</name>
</gene>
<dbReference type="GO" id="GO:0003677">
    <property type="term" value="F:DNA binding"/>
    <property type="evidence" value="ECO:0007669"/>
    <property type="project" value="InterPro"/>
</dbReference>
<evidence type="ECO:0000313" key="3">
    <source>
        <dbReference type="Proteomes" id="UP000191933"/>
    </source>
</evidence>
<dbReference type="RefSeq" id="WP_035264236.1">
    <property type="nucleotide sequence ID" value="NZ_LT009721.1"/>
</dbReference>
<organism evidence="2 3">
    <name type="scientific">Agrobacterium genomosp. 2 str. CFBP 5494</name>
    <dbReference type="NCBI Taxonomy" id="1183436"/>
    <lineage>
        <taxon>Bacteria</taxon>
        <taxon>Pseudomonadati</taxon>
        <taxon>Pseudomonadota</taxon>
        <taxon>Alphaproteobacteria</taxon>
        <taxon>Hyphomicrobiales</taxon>
        <taxon>Rhizobiaceae</taxon>
        <taxon>Rhizobium/Agrobacterium group</taxon>
        <taxon>Agrobacterium</taxon>
        <taxon>Agrobacterium tumefaciens complex</taxon>
    </lineage>
</organism>
<dbReference type="CDD" id="cd00093">
    <property type="entry name" value="HTH_XRE"/>
    <property type="match status" value="1"/>
</dbReference>
<reference evidence="2 3" key="1">
    <citation type="submission" date="2016-01" db="EMBL/GenBank/DDBJ databases">
        <authorList>
            <person name="Regsiter A."/>
            <person name="william w."/>
        </authorList>
    </citation>
    <scope>NUCLEOTIDE SEQUENCE [LARGE SCALE GENOMIC DNA]</scope>
    <source>
        <strain evidence="2 3">CFBP 5494</strain>
    </source>
</reference>
<accession>A0A9W5F3A0</accession>
<evidence type="ECO:0000313" key="2">
    <source>
        <dbReference type="EMBL" id="CUX03722.1"/>
    </source>
</evidence>
<dbReference type="InterPro" id="IPR001387">
    <property type="entry name" value="Cro/C1-type_HTH"/>
</dbReference>
<proteinExistence type="predicted"/>
<sequence>MTNQIRKIREMSGKTQAEAAAVLDITTENYNRLETGKTQLTLSKIEKLAEFFHRQPAELIASHGNVRTVRVRQHVQAGEWAESLLWHEDDCYDVIVPNDPEFQNVMLYGAETRGPSMNKRYAEGSAVIYTSLMETGESPIPGKRYIVERERADGLREATVKTLFKDDEGKFWLLPESNDPRHQQPIDLSGGDNDIVRIVGRVTFSVQRET</sequence>
<dbReference type="Pfam" id="PF01381">
    <property type="entry name" value="HTH_3"/>
    <property type="match status" value="1"/>
</dbReference>
<dbReference type="SUPFAM" id="SSF47413">
    <property type="entry name" value="lambda repressor-like DNA-binding domains"/>
    <property type="match status" value="1"/>
</dbReference>
<comment type="caution">
    <text evidence="2">The sequence shown here is derived from an EMBL/GenBank/DDBJ whole genome shotgun (WGS) entry which is preliminary data.</text>
</comment>
<dbReference type="Gene3D" id="2.10.109.10">
    <property type="entry name" value="Umud Fragment, subunit A"/>
    <property type="match status" value="1"/>
</dbReference>
<name>A0A9W5F3A0_9HYPH</name>
<dbReference type="InterPro" id="IPR039418">
    <property type="entry name" value="LexA-like"/>
</dbReference>
<dbReference type="Gene3D" id="1.10.260.40">
    <property type="entry name" value="lambda repressor-like DNA-binding domains"/>
    <property type="match status" value="1"/>
</dbReference>
<feature type="domain" description="HTH cro/C1-type" evidence="1">
    <location>
        <begin position="5"/>
        <end position="59"/>
    </location>
</feature>